<dbReference type="Pfam" id="PF03466">
    <property type="entry name" value="LysR_substrate"/>
    <property type="match status" value="1"/>
</dbReference>
<dbReference type="OrthoDB" id="9785745at2"/>
<dbReference type="EMBL" id="FPBK01000001">
    <property type="protein sequence ID" value="SFU30858.1"/>
    <property type="molecule type" value="Genomic_DNA"/>
</dbReference>
<dbReference type="SUPFAM" id="SSF46785">
    <property type="entry name" value="Winged helix' DNA-binding domain"/>
    <property type="match status" value="1"/>
</dbReference>
<protein>
    <submittedName>
        <fullName evidence="6">DNA-binding transcriptional regulator, LysR family</fullName>
    </submittedName>
</protein>
<evidence type="ECO:0000256" key="2">
    <source>
        <dbReference type="ARBA" id="ARBA00023015"/>
    </source>
</evidence>
<dbReference type="InterPro" id="IPR036390">
    <property type="entry name" value="WH_DNA-bd_sf"/>
</dbReference>
<dbReference type="Pfam" id="PF00126">
    <property type="entry name" value="HTH_1"/>
    <property type="match status" value="1"/>
</dbReference>
<dbReference type="GO" id="GO:0003700">
    <property type="term" value="F:DNA-binding transcription factor activity"/>
    <property type="evidence" value="ECO:0007669"/>
    <property type="project" value="InterPro"/>
</dbReference>
<dbReference type="InterPro" id="IPR000847">
    <property type="entry name" value="LysR_HTH_N"/>
</dbReference>
<proteinExistence type="inferred from homology"/>
<feature type="domain" description="HTH lysR-type" evidence="5">
    <location>
        <begin position="6"/>
        <end position="58"/>
    </location>
</feature>
<evidence type="ECO:0000313" key="7">
    <source>
        <dbReference type="Proteomes" id="UP000199138"/>
    </source>
</evidence>
<name>A0A1I7F3R5_9FLAO</name>
<evidence type="ECO:0000256" key="1">
    <source>
        <dbReference type="ARBA" id="ARBA00009437"/>
    </source>
</evidence>
<gene>
    <name evidence="6" type="ORF">SAMN05216480_101606</name>
</gene>
<dbReference type="RefSeq" id="WP_093022828.1">
    <property type="nucleotide sequence ID" value="NZ_FPBK01000001.1"/>
</dbReference>
<dbReference type="PRINTS" id="PR00039">
    <property type="entry name" value="HTHLYSR"/>
</dbReference>
<accession>A0A1I7F3R5</accession>
<dbReference type="AlphaFoldDB" id="A0A1I7F3R5"/>
<dbReference type="PROSITE" id="PS50931">
    <property type="entry name" value="HTH_LYSR"/>
    <property type="match status" value="1"/>
</dbReference>
<dbReference type="InterPro" id="IPR005119">
    <property type="entry name" value="LysR_subst-bd"/>
</dbReference>
<evidence type="ECO:0000256" key="4">
    <source>
        <dbReference type="ARBA" id="ARBA00023163"/>
    </source>
</evidence>
<sequence>MFDFRLKVFYTVAKHLNFTRAARELFITQPAVTKHIKEIENHFNTKLFHRNGTYISLTASGEILLKYAEEIFDTYRKLEIDIHAQQNKHAGTLRLGASTTIANYVLPLVLPDFQREYPDINLQLHIGNTEQIEKSLQNKEIDLGITEGFSKAAGLQYQEFLKDEIVLIVNTANPLGEKAIISLEELQQLPLLIREPGSGTLEVIAHALVEKSMKISQLKTLMQLSSSESMKQYILNSDSLAFLSIYAVLNELKQKTVTILEVENLTIERNFYFVTNQAEMNYLVRLFTEFSSSYNFR</sequence>
<reference evidence="6 7" key="1">
    <citation type="submission" date="2016-10" db="EMBL/GenBank/DDBJ databases">
        <authorList>
            <person name="de Groot N.N."/>
        </authorList>
    </citation>
    <scope>NUCLEOTIDE SEQUENCE [LARGE SCALE GENOMIC DNA]</scope>
    <source>
        <strain evidence="6 7">CGMCC 1.12333</strain>
    </source>
</reference>
<dbReference type="PANTHER" id="PTHR30126:SF39">
    <property type="entry name" value="HTH-TYPE TRANSCRIPTIONAL REGULATOR CYSL"/>
    <property type="match status" value="1"/>
</dbReference>
<evidence type="ECO:0000259" key="5">
    <source>
        <dbReference type="PROSITE" id="PS50931"/>
    </source>
</evidence>
<dbReference type="STRING" id="1224947.SAMN05216480_101606"/>
<evidence type="ECO:0000256" key="3">
    <source>
        <dbReference type="ARBA" id="ARBA00023125"/>
    </source>
</evidence>
<organism evidence="6 7">
    <name type="scientific">Pustulibacterium marinum</name>
    <dbReference type="NCBI Taxonomy" id="1224947"/>
    <lineage>
        <taxon>Bacteria</taxon>
        <taxon>Pseudomonadati</taxon>
        <taxon>Bacteroidota</taxon>
        <taxon>Flavobacteriia</taxon>
        <taxon>Flavobacteriales</taxon>
        <taxon>Flavobacteriaceae</taxon>
        <taxon>Pustulibacterium</taxon>
    </lineage>
</organism>
<dbReference type="GO" id="GO:0000976">
    <property type="term" value="F:transcription cis-regulatory region binding"/>
    <property type="evidence" value="ECO:0007669"/>
    <property type="project" value="TreeGrafter"/>
</dbReference>
<dbReference type="PANTHER" id="PTHR30126">
    <property type="entry name" value="HTH-TYPE TRANSCRIPTIONAL REGULATOR"/>
    <property type="match status" value="1"/>
</dbReference>
<keyword evidence="4" id="KW-0804">Transcription</keyword>
<dbReference type="Gene3D" id="1.10.10.10">
    <property type="entry name" value="Winged helix-like DNA-binding domain superfamily/Winged helix DNA-binding domain"/>
    <property type="match status" value="1"/>
</dbReference>
<keyword evidence="2" id="KW-0805">Transcription regulation</keyword>
<keyword evidence="3 6" id="KW-0238">DNA-binding</keyword>
<dbReference type="SUPFAM" id="SSF53850">
    <property type="entry name" value="Periplasmic binding protein-like II"/>
    <property type="match status" value="1"/>
</dbReference>
<keyword evidence="7" id="KW-1185">Reference proteome</keyword>
<dbReference type="InterPro" id="IPR036388">
    <property type="entry name" value="WH-like_DNA-bd_sf"/>
</dbReference>
<comment type="similarity">
    <text evidence="1">Belongs to the LysR transcriptional regulatory family.</text>
</comment>
<dbReference type="FunFam" id="1.10.10.10:FF:000001">
    <property type="entry name" value="LysR family transcriptional regulator"/>
    <property type="match status" value="1"/>
</dbReference>
<dbReference type="Gene3D" id="3.40.190.10">
    <property type="entry name" value="Periplasmic binding protein-like II"/>
    <property type="match status" value="2"/>
</dbReference>
<evidence type="ECO:0000313" key="6">
    <source>
        <dbReference type="EMBL" id="SFU30858.1"/>
    </source>
</evidence>
<dbReference type="Proteomes" id="UP000199138">
    <property type="component" value="Unassembled WGS sequence"/>
</dbReference>